<feature type="domain" description="HTH bat-type" evidence="3">
    <location>
        <begin position="448"/>
        <end position="499"/>
    </location>
</feature>
<evidence type="ECO:0000256" key="1">
    <source>
        <dbReference type="ARBA" id="ARBA00023015"/>
    </source>
</evidence>
<dbReference type="EMBL" id="WUUT01000004">
    <property type="protein sequence ID" value="MXR52293.1"/>
    <property type="molecule type" value="Genomic_DNA"/>
</dbReference>
<proteinExistence type="predicted"/>
<dbReference type="Pfam" id="PF13185">
    <property type="entry name" value="GAF_2"/>
    <property type="match status" value="1"/>
</dbReference>
<dbReference type="InterPro" id="IPR031803">
    <property type="entry name" value="BAT_GAF/HTH-assoc"/>
</dbReference>
<evidence type="ECO:0000313" key="7">
    <source>
        <dbReference type="EMBL" id="MXR52293.1"/>
    </source>
</evidence>
<dbReference type="Pfam" id="PF04967">
    <property type="entry name" value="HTH_10"/>
    <property type="match status" value="1"/>
</dbReference>
<evidence type="ECO:0000259" key="5">
    <source>
        <dbReference type="Pfam" id="PF13185"/>
    </source>
</evidence>
<evidence type="ECO:0000313" key="8">
    <source>
        <dbReference type="Proteomes" id="UP000466535"/>
    </source>
</evidence>
<dbReference type="InterPro" id="IPR029016">
    <property type="entry name" value="GAF-like_dom_sf"/>
</dbReference>
<dbReference type="Pfam" id="PF08448">
    <property type="entry name" value="PAS_4"/>
    <property type="match status" value="1"/>
</dbReference>
<dbReference type="Gene3D" id="3.30.450.20">
    <property type="entry name" value="PAS domain"/>
    <property type="match status" value="1"/>
</dbReference>
<reference evidence="7 8" key="1">
    <citation type="submission" date="2019-12" db="EMBL/GenBank/DDBJ databases">
        <title>Isolation and characterization of three novel carbon monoxide-oxidizing members of Halobacteria from salione crusts and soils.</title>
        <authorList>
            <person name="Myers M.R."/>
            <person name="King G.M."/>
        </authorList>
    </citation>
    <scope>NUCLEOTIDE SEQUENCE [LARGE SCALE GENOMIC DNA]</scope>
    <source>
        <strain evidence="7 8">WSH3</strain>
    </source>
</reference>
<evidence type="ECO:0000256" key="2">
    <source>
        <dbReference type="ARBA" id="ARBA00023163"/>
    </source>
</evidence>
<sequence length="509" mass="56007">MEDRYDAAPIGIIETGTDGVVAAANRRARELLGRALRERQIEEVFPESVENTVPAAFDLPTPESCEVEEYYPELDRWFEVSVVPSAERVTIYLQDVTERHRARQRTERLRGDIDRLTITNTLISDILGELVDASSRTEIAATICDRLGETDLYEFAWVGERELGGDEIQVQASAGTPGRTLDAITEALDGEDPLPEQQTIETATPEIVQPLGGDRSVPEPVRRAAFADGLQSLLAIPLTYGSNVYGVVGIYAADQEAFSERERASFETVGEMAGFAINASRQRSLIRSDAVVELTIELTDGDAPLVSVATATDSRIVLDGIVGQGGDLYCYVVVEDAHPESVADHLTDHPEAREARVISERETSGSLEVDLTPETPLGTLAAQGVTVAHAEFEDGRGECVVELSPETDVRRIADAVTREYDGEVVAKHRRERELTTPQEFRDELSERLTDKQETALRTAFFADYFESPRGSTAEEVADTLDITGPTLLHHLRAGQRKLLAEFFDTTDRT</sequence>
<dbReference type="InterPro" id="IPR003018">
    <property type="entry name" value="GAF"/>
</dbReference>
<accession>A0A6B0T9Q2</accession>
<keyword evidence="8" id="KW-1185">Reference proteome</keyword>
<feature type="domain" description="PAS fold-4" evidence="4">
    <location>
        <begin position="6"/>
        <end position="101"/>
    </location>
</feature>
<evidence type="ECO:0000259" key="4">
    <source>
        <dbReference type="Pfam" id="PF08448"/>
    </source>
</evidence>
<protein>
    <submittedName>
        <fullName evidence="7">GAF domain-containing protein</fullName>
    </submittedName>
</protein>
<dbReference type="RefSeq" id="WP_159764416.1">
    <property type="nucleotide sequence ID" value="NZ_WUUT01000004.1"/>
</dbReference>
<evidence type="ECO:0000259" key="6">
    <source>
        <dbReference type="Pfam" id="PF15915"/>
    </source>
</evidence>
<evidence type="ECO:0000259" key="3">
    <source>
        <dbReference type="Pfam" id="PF04967"/>
    </source>
</evidence>
<dbReference type="PANTHER" id="PTHR34236:SF1">
    <property type="entry name" value="DIMETHYL SULFOXIDE REDUCTASE TRANSCRIPTIONAL ACTIVATOR"/>
    <property type="match status" value="1"/>
</dbReference>
<dbReference type="Gene3D" id="3.30.450.40">
    <property type="match status" value="1"/>
</dbReference>
<keyword evidence="2" id="KW-0804">Transcription</keyword>
<dbReference type="SUPFAM" id="SSF55781">
    <property type="entry name" value="GAF domain-like"/>
    <property type="match status" value="1"/>
</dbReference>
<dbReference type="InterPro" id="IPR013656">
    <property type="entry name" value="PAS_4"/>
</dbReference>
<dbReference type="InterPro" id="IPR007050">
    <property type="entry name" value="HTH_bacterioopsin"/>
</dbReference>
<dbReference type="AlphaFoldDB" id="A0A6B0T9Q2"/>
<gene>
    <name evidence="7" type="ORF">GRX03_11850</name>
</gene>
<dbReference type="Pfam" id="PF15915">
    <property type="entry name" value="BAT"/>
    <property type="match status" value="1"/>
</dbReference>
<dbReference type="SUPFAM" id="SSF55785">
    <property type="entry name" value="PYP-like sensor domain (PAS domain)"/>
    <property type="match status" value="1"/>
</dbReference>
<keyword evidence="1" id="KW-0805">Transcription regulation</keyword>
<dbReference type="Proteomes" id="UP000466535">
    <property type="component" value="Unassembled WGS sequence"/>
</dbReference>
<name>A0A6B0T9Q2_9EURY</name>
<dbReference type="PANTHER" id="PTHR34236">
    <property type="entry name" value="DIMETHYL SULFOXIDE REDUCTASE TRANSCRIPTIONAL ACTIVATOR"/>
    <property type="match status" value="1"/>
</dbReference>
<dbReference type="InterPro" id="IPR035965">
    <property type="entry name" value="PAS-like_dom_sf"/>
</dbReference>
<feature type="domain" description="GAF" evidence="5">
    <location>
        <begin position="134"/>
        <end position="277"/>
    </location>
</feature>
<feature type="domain" description="Bacterioopsin transcriptional activator GAF and HTH associated" evidence="6">
    <location>
        <begin position="289"/>
        <end position="442"/>
    </location>
</feature>
<comment type="caution">
    <text evidence="7">The sequence shown here is derived from an EMBL/GenBank/DDBJ whole genome shotgun (WGS) entry which is preliminary data.</text>
</comment>
<organism evidence="7 8">
    <name type="scientific">Halovenus carboxidivorans</name>
    <dbReference type="NCBI Taxonomy" id="2692199"/>
    <lineage>
        <taxon>Archaea</taxon>
        <taxon>Methanobacteriati</taxon>
        <taxon>Methanobacteriota</taxon>
        <taxon>Stenosarchaea group</taxon>
        <taxon>Halobacteria</taxon>
        <taxon>Halobacteriales</taxon>
        <taxon>Haloarculaceae</taxon>
        <taxon>Halovenus</taxon>
    </lineage>
</organism>
<dbReference type="OrthoDB" id="165911at2157"/>